<dbReference type="Proteomes" id="UP001156870">
    <property type="component" value="Unassembled WGS sequence"/>
</dbReference>
<dbReference type="EMBL" id="BSPD01000046">
    <property type="protein sequence ID" value="GLS26403.1"/>
    <property type="molecule type" value="Genomic_DNA"/>
</dbReference>
<keyword evidence="2" id="KW-1185">Reference proteome</keyword>
<proteinExistence type="predicted"/>
<sequence length="66" mass="7411">MSLSYGENEANRTELPGTANLPAIYTYTADGRFSATGDWTNFSVEEGDDTREMTRIDVTWNLDDLD</sequence>
<accession>A0AA37WMH6</accession>
<gene>
    <name evidence="1" type="ORF">GCM10007877_21180</name>
</gene>
<comment type="caution">
    <text evidence="1">The sequence shown here is derived from an EMBL/GenBank/DDBJ whole genome shotgun (WGS) entry which is preliminary data.</text>
</comment>
<dbReference type="RefSeq" id="WP_232595861.1">
    <property type="nucleotide sequence ID" value="NZ_BSPD01000046.1"/>
</dbReference>
<name>A0AA37WMH6_9GAMM</name>
<evidence type="ECO:0000313" key="2">
    <source>
        <dbReference type="Proteomes" id="UP001156870"/>
    </source>
</evidence>
<reference evidence="1 2" key="1">
    <citation type="journal article" date="2014" name="Int. J. Syst. Evol. Microbiol.">
        <title>Complete genome sequence of Corynebacterium casei LMG S-19264T (=DSM 44701T), isolated from a smear-ripened cheese.</title>
        <authorList>
            <consortium name="US DOE Joint Genome Institute (JGI-PGF)"/>
            <person name="Walter F."/>
            <person name="Albersmeier A."/>
            <person name="Kalinowski J."/>
            <person name="Ruckert C."/>
        </authorList>
    </citation>
    <scope>NUCLEOTIDE SEQUENCE [LARGE SCALE GENOMIC DNA]</scope>
    <source>
        <strain evidence="1 2">NBRC 110095</strain>
    </source>
</reference>
<dbReference type="AlphaFoldDB" id="A0AA37WMH6"/>
<evidence type="ECO:0000313" key="1">
    <source>
        <dbReference type="EMBL" id="GLS26403.1"/>
    </source>
</evidence>
<organism evidence="1 2">
    <name type="scientific">Marinibactrum halimedae</name>
    <dbReference type="NCBI Taxonomy" id="1444977"/>
    <lineage>
        <taxon>Bacteria</taxon>
        <taxon>Pseudomonadati</taxon>
        <taxon>Pseudomonadota</taxon>
        <taxon>Gammaproteobacteria</taxon>
        <taxon>Cellvibrionales</taxon>
        <taxon>Cellvibrionaceae</taxon>
        <taxon>Marinibactrum</taxon>
    </lineage>
</organism>
<protein>
    <submittedName>
        <fullName evidence="1">Uncharacterized protein</fullName>
    </submittedName>
</protein>